<gene>
    <name evidence="3" type="ORF">MCOR_46976</name>
</gene>
<dbReference type="Proteomes" id="UP000507470">
    <property type="component" value="Unassembled WGS sequence"/>
</dbReference>
<dbReference type="OrthoDB" id="6076643at2759"/>
<dbReference type="InterPro" id="IPR020904">
    <property type="entry name" value="Sc_DH/Rdtase_CS"/>
</dbReference>
<dbReference type="InterPro" id="IPR036291">
    <property type="entry name" value="NAD(P)-bd_dom_sf"/>
</dbReference>
<dbReference type="InterPro" id="IPR002347">
    <property type="entry name" value="SDR_fam"/>
</dbReference>
<dbReference type="Pfam" id="PF25273">
    <property type="entry name" value="DUF7869"/>
    <property type="match status" value="1"/>
</dbReference>
<accession>A0A6J8DZX6</accession>
<dbReference type="InterPro" id="IPR057191">
    <property type="entry name" value="DUF7869"/>
</dbReference>
<keyword evidence="4" id="KW-1185">Reference proteome</keyword>
<feature type="domain" description="DUF7869" evidence="2">
    <location>
        <begin position="406"/>
        <end position="592"/>
    </location>
</feature>
<dbReference type="PROSITE" id="PS00061">
    <property type="entry name" value="ADH_SHORT"/>
    <property type="match status" value="1"/>
</dbReference>
<evidence type="ECO:0000256" key="1">
    <source>
        <dbReference type="ARBA" id="ARBA00023002"/>
    </source>
</evidence>
<reference evidence="3 4" key="1">
    <citation type="submission" date="2020-06" db="EMBL/GenBank/DDBJ databases">
        <authorList>
            <person name="Li R."/>
            <person name="Bekaert M."/>
        </authorList>
    </citation>
    <scope>NUCLEOTIDE SEQUENCE [LARGE SCALE GENOMIC DNA]</scope>
    <source>
        <strain evidence="4">wild</strain>
    </source>
</reference>
<dbReference type="SUPFAM" id="SSF51735">
    <property type="entry name" value="NAD(P)-binding Rossmann-fold domains"/>
    <property type="match status" value="2"/>
</dbReference>
<dbReference type="GO" id="GO:0016491">
    <property type="term" value="F:oxidoreductase activity"/>
    <property type="evidence" value="ECO:0007669"/>
    <property type="project" value="UniProtKB-KW"/>
</dbReference>
<evidence type="ECO:0000313" key="4">
    <source>
        <dbReference type="Proteomes" id="UP000507470"/>
    </source>
</evidence>
<protein>
    <recommendedName>
        <fullName evidence="2">DUF7869 domain-containing protein</fullName>
    </recommendedName>
</protein>
<dbReference type="PANTHER" id="PTHR33153">
    <property type="entry name" value="MYND-TYPE DOMAIN-CONTAINING PROTEIN"/>
    <property type="match status" value="1"/>
</dbReference>
<proteinExistence type="predicted"/>
<evidence type="ECO:0000313" key="3">
    <source>
        <dbReference type="EMBL" id="CAC5414134.1"/>
    </source>
</evidence>
<organism evidence="3 4">
    <name type="scientific">Mytilus coruscus</name>
    <name type="common">Sea mussel</name>
    <dbReference type="NCBI Taxonomy" id="42192"/>
    <lineage>
        <taxon>Eukaryota</taxon>
        <taxon>Metazoa</taxon>
        <taxon>Spiralia</taxon>
        <taxon>Lophotrochozoa</taxon>
        <taxon>Mollusca</taxon>
        <taxon>Bivalvia</taxon>
        <taxon>Autobranchia</taxon>
        <taxon>Pteriomorphia</taxon>
        <taxon>Mytilida</taxon>
        <taxon>Mytiloidea</taxon>
        <taxon>Mytilidae</taxon>
        <taxon>Mytilinae</taxon>
        <taxon>Mytilus</taxon>
    </lineage>
</organism>
<keyword evidence="1" id="KW-0560">Oxidoreductase</keyword>
<dbReference type="Gene3D" id="3.40.50.720">
    <property type="entry name" value="NAD(P)-binding Rossmann-like Domain"/>
    <property type="match status" value="2"/>
</dbReference>
<evidence type="ECO:0000259" key="2">
    <source>
        <dbReference type="Pfam" id="PF25273"/>
    </source>
</evidence>
<name>A0A6J8DZX6_MYTCO</name>
<dbReference type="EMBL" id="CACVKT020008322">
    <property type="protein sequence ID" value="CAC5414134.1"/>
    <property type="molecule type" value="Genomic_DNA"/>
</dbReference>
<dbReference type="AlphaFoldDB" id="A0A6J8DZX6"/>
<dbReference type="Pfam" id="PF00106">
    <property type="entry name" value="adh_short"/>
    <property type="match status" value="2"/>
</dbReference>
<sequence length="964" mass="112256">MVNHVLTSTIVFCHVTAASNEITWLAMVNHGISWLTMGSSDHFNHGIQWLTMDIVDHGLWAIINNVDEESYVECEWCPLDVYQRLIDVNLTGVIRVTKAFLPLVRKNQGRVVTVASLAELNSRRRQSALDFRNIATELDEHKCGCSLDCYSKFKPADIYYWRMKIHSIPEGRERMEKICQIIRLSAVNLQKHERCQLFHVDQRSVCRKAFISLVLRISIPTFTRAKRRLISKTSTSAKLEKKKTHSWRGKICEGFLRAYIKSACDSDPSKTRYRMPVGISRIKLFNLYRNTHTDDGIEKSAFYVILKQKFPDLSFNATQRFTKCTQCHDLCKMIEEEKDPIILMELEELLDFHHRQQQLEREAYYVRRGMAEMRPNEYVSIILDGMDQNKTDLPHYVKWNNPNGAGALKLRTHVVGSIVHGRGKQYFLDYNQFKHDTNLTLSCLLRILQKEAKEKQLPPTLFVQLDNTCRENKNKYFVGMMAYLVKKKIVKEVWMSFLIVGHTHEDVDQSFSKISHKLRTNDAITLPELHTLIRESQSPLPESEDIRGVWNISSWLEDYVNQIHNVTFPKLYRIFNDAVGHTTVKFKVFSTDDVWHPSHNERPLEIFKMNKGEQVLPPGFPALVDQQLDHDFVKDLKRSIERDYKLANFSEERVNWWKEFMDQPIIPPSEQEAEWPLNDLQQFRPAESKATLGEKEQQLVDKYLTKRNEFKEVYTNQVERGAARGTHQDRRRYSIDKMVLIKLTELNAKLGKVIKQDGDILTVEQFKQDGNKWIPTGEIENYDIFNCFPGSFDLTKSGNLPQRRNGLPGFSAYSATKFGVLGFSECLRTEMKKFNVKVITIEPSMYQTNITDENVLIEQYQELWEKCSEEIKNAYGEAYFNDFLVNVKESIDWIAKTNISPVIYAIQDAVYCQYPDTRYVPGFRTSCESFVYSMLPVSIQDLIVSLVTKYVNKPCQMTPLNKNR</sequence>
<dbReference type="PANTHER" id="PTHR33153:SF3">
    <property type="entry name" value="TRAFFICKING PROTEIN PARTICLE COMPLEX SUBUNIT 11 DOMAIN-CONTAINING PROTEIN"/>
    <property type="match status" value="1"/>
</dbReference>